<reference evidence="7" key="1">
    <citation type="journal article" date="2006" name="PLoS Biol.">
        <title>Macronuclear genome sequence of the ciliate Tetrahymena thermophila, a model eukaryote.</title>
        <authorList>
            <person name="Eisen J.A."/>
            <person name="Coyne R.S."/>
            <person name="Wu M."/>
            <person name="Wu D."/>
            <person name="Thiagarajan M."/>
            <person name="Wortman J.R."/>
            <person name="Badger J.H."/>
            <person name="Ren Q."/>
            <person name="Amedeo P."/>
            <person name="Jones K.M."/>
            <person name="Tallon L.J."/>
            <person name="Delcher A.L."/>
            <person name="Salzberg S.L."/>
            <person name="Silva J.C."/>
            <person name="Haas B.J."/>
            <person name="Majoros W.H."/>
            <person name="Farzad M."/>
            <person name="Carlton J.M."/>
            <person name="Smith R.K. Jr."/>
            <person name="Garg J."/>
            <person name="Pearlman R.E."/>
            <person name="Karrer K.M."/>
            <person name="Sun L."/>
            <person name="Manning G."/>
            <person name="Elde N.C."/>
            <person name="Turkewitz A.P."/>
            <person name="Asai D.J."/>
            <person name="Wilkes D.E."/>
            <person name="Wang Y."/>
            <person name="Cai H."/>
            <person name="Collins K."/>
            <person name="Stewart B.A."/>
            <person name="Lee S.R."/>
            <person name="Wilamowska K."/>
            <person name="Weinberg Z."/>
            <person name="Ruzzo W.L."/>
            <person name="Wloga D."/>
            <person name="Gaertig J."/>
            <person name="Frankel J."/>
            <person name="Tsao C.-C."/>
            <person name="Gorovsky M.A."/>
            <person name="Keeling P.J."/>
            <person name="Waller R.F."/>
            <person name="Patron N.J."/>
            <person name="Cherry J.M."/>
            <person name="Stover N.A."/>
            <person name="Krieger C.J."/>
            <person name="del Toro C."/>
            <person name="Ryder H.F."/>
            <person name="Williamson S.C."/>
            <person name="Barbeau R.A."/>
            <person name="Hamilton E.P."/>
            <person name="Orias E."/>
        </authorList>
    </citation>
    <scope>NUCLEOTIDE SEQUENCE [LARGE SCALE GENOMIC DNA]</scope>
    <source>
        <strain evidence="7">SB210</strain>
    </source>
</reference>
<dbReference type="OrthoDB" id="202825at2759"/>
<feature type="compositionally biased region" description="Low complexity" evidence="5">
    <location>
        <begin position="999"/>
        <end position="1038"/>
    </location>
</feature>
<dbReference type="GO" id="GO:0070740">
    <property type="term" value="F:tubulin-glutamic acid ligase activity"/>
    <property type="evidence" value="ECO:0007669"/>
    <property type="project" value="TreeGrafter"/>
</dbReference>
<dbReference type="SUPFAM" id="SSF56059">
    <property type="entry name" value="Glutathione synthetase ATP-binding domain-like"/>
    <property type="match status" value="1"/>
</dbReference>
<feature type="compositionally biased region" description="Low complexity" evidence="5">
    <location>
        <begin position="16"/>
        <end position="28"/>
    </location>
</feature>
<feature type="compositionally biased region" description="Low complexity" evidence="5">
    <location>
        <begin position="504"/>
        <end position="517"/>
    </location>
</feature>
<dbReference type="EMBL" id="GG662793">
    <property type="protein sequence ID" value="EAR90927.2"/>
    <property type="molecule type" value="Genomic_DNA"/>
</dbReference>
<feature type="coiled-coil region" evidence="4">
    <location>
        <begin position="718"/>
        <end position="745"/>
    </location>
</feature>
<keyword evidence="1 6" id="KW-0436">Ligase</keyword>
<evidence type="ECO:0000256" key="5">
    <source>
        <dbReference type="SAM" id="MobiDB-lite"/>
    </source>
</evidence>
<keyword evidence="4" id="KW-0175">Coiled coil</keyword>
<evidence type="ECO:0000313" key="6">
    <source>
        <dbReference type="EMBL" id="EAR90927.2"/>
    </source>
</evidence>
<evidence type="ECO:0000256" key="4">
    <source>
        <dbReference type="SAM" id="Coils"/>
    </source>
</evidence>
<dbReference type="Pfam" id="PF03133">
    <property type="entry name" value="TTL"/>
    <property type="match status" value="1"/>
</dbReference>
<feature type="region of interest" description="Disordered" evidence="5">
    <location>
        <begin position="503"/>
        <end position="542"/>
    </location>
</feature>
<dbReference type="InParanoid" id="I7LUA7"/>
<dbReference type="Gene3D" id="3.30.470.20">
    <property type="entry name" value="ATP-grasp fold, B domain"/>
    <property type="match status" value="1"/>
</dbReference>
<dbReference type="RefSeq" id="XP_001011172.2">
    <property type="nucleotide sequence ID" value="XM_001011172.2"/>
</dbReference>
<feature type="compositionally biased region" description="Polar residues" evidence="5">
    <location>
        <begin position="589"/>
        <end position="599"/>
    </location>
</feature>
<dbReference type="AlphaFoldDB" id="I7LUA7"/>
<evidence type="ECO:0000256" key="1">
    <source>
        <dbReference type="ARBA" id="ARBA00022598"/>
    </source>
</evidence>
<dbReference type="GO" id="GO:0036064">
    <property type="term" value="C:ciliary basal body"/>
    <property type="evidence" value="ECO:0007669"/>
    <property type="project" value="TreeGrafter"/>
</dbReference>
<dbReference type="eggNOG" id="KOG2158">
    <property type="taxonomic scope" value="Eukaryota"/>
</dbReference>
<keyword evidence="2" id="KW-0547">Nucleotide-binding</keyword>
<dbReference type="KEGG" id="tet:TTHERM_00145320"/>
<dbReference type="InterPro" id="IPR004344">
    <property type="entry name" value="TTL/TTLL_fam"/>
</dbReference>
<keyword evidence="7" id="KW-1185">Reference proteome</keyword>
<feature type="region of interest" description="Disordered" evidence="5">
    <location>
        <begin position="583"/>
        <end position="621"/>
    </location>
</feature>
<dbReference type="GeneID" id="7836590"/>
<protein>
    <submittedName>
        <fullName evidence="6">Tubulin-tyrosine ligase family protein</fullName>
    </submittedName>
</protein>
<dbReference type="Proteomes" id="UP000009168">
    <property type="component" value="Unassembled WGS sequence"/>
</dbReference>
<dbReference type="PANTHER" id="PTHR12241">
    <property type="entry name" value="TUBULIN POLYGLUTAMYLASE"/>
    <property type="match status" value="1"/>
</dbReference>
<dbReference type="PANTHER" id="PTHR12241:SF147">
    <property type="entry name" value="TUBULIN POLYGLUTAMYLASE TTLL7"/>
    <property type="match status" value="1"/>
</dbReference>
<feature type="region of interest" description="Disordered" evidence="5">
    <location>
        <begin position="1"/>
        <end position="49"/>
    </location>
</feature>
<dbReference type="GO" id="GO:0000226">
    <property type="term" value="P:microtubule cytoskeleton organization"/>
    <property type="evidence" value="ECO:0007669"/>
    <property type="project" value="TreeGrafter"/>
</dbReference>
<dbReference type="PROSITE" id="PS51221">
    <property type="entry name" value="TTL"/>
    <property type="match status" value="1"/>
</dbReference>
<proteinExistence type="predicted"/>
<evidence type="ECO:0000313" key="7">
    <source>
        <dbReference type="Proteomes" id="UP000009168"/>
    </source>
</evidence>
<dbReference type="GO" id="GO:0005524">
    <property type="term" value="F:ATP binding"/>
    <property type="evidence" value="ECO:0007669"/>
    <property type="project" value="UniProtKB-KW"/>
</dbReference>
<sequence length="1099" mass="126166">MEDYQSSSFKDEAQVSYSKLDSTSKSSKNQNDESQSDEKKSDDESEAVNTEFDVHQKGAILTLQHLIKLKRKPRKSKKIVVDLSNTKYDVIKQICSESFNWNITYRSNADWNIKWQDFYINEDDLRRMLPYQKINHFPGSYNLGKKNYLGKNLSKMRLKFPDDFDFCPRTWLLPYQYEDLRNFYEKNKSKKPVFIVKPEASCQGKGIYLVKKFSTLKQDQHMVVQEYIKHPFLIDGLKFDFRVYVLVKSVCPLKVFIYREGLARFATCKYSKPSKKNLKNMCMHLTNYAVNKHNPEFQFNSNANQDNVGHKRSFSSILKYLEDNGKDATGVFLQIKQIVNKTMCSVQPYLSHLYRSCQLKEENSEMCFEVFGFDIMLDDDLKAYLIEVNHTPSFTTDTPLDYHIKHSLITDTLILVDTRNKAKSNYLESKKQMIIGKSSVKMNQEDKENMQRKLDAYEHKYQNGYIKSLPADSDDNLNYEKFIQAAQSIHDEFTGTKRNFERLQTQQQPSTTSLQNQSEKKKQEQDAPNIPKPKNINIVRRPVSGIPLNLQKRMNQETNQTDNDISKLANNTTGFLNQSFNQQSQNQSVNGYQPQTQDLQSQAQGNSSSSSSIQTVSALSQKSNTNHIIKNIRKISQRSVYKPSQSVVDYSVDANQQSGSTTNIYSSVQNKNQNAISTMNNYSREETSIFNIDKGDQQLKQFGSNNNIQLNMRPESGRQELSYKLDQLKRELQMAKEEASRCLNEQESVKLQQLSHTRGLTQVLETTNNITAQAKISIRPQSSSIAGQLYRNNLNQYNQNQNNGITPLSSTSSRPLMQNGNKAVFLKIKEDAIVRNTVNSNGTLVYIQQSNNSNALQQNRNEFLSIQRVKIEPKLYANSSLNSNSNQNNAYLAPVSYSSSRVVNIPSLHGYSNNQNLNQNSTNAYFNSISPKHYQNSITPSSQQFLNHANSSISQNILQEMNNKNMNVIIENKEKNNYKSRGSSAIGGQRELKQYLNSNQPPQTQQNLNLTNNLNTSNNTNNNNNHSQNSQQHLHSNLRSNSYGNLHTEKGYILTVENAQTTTNATNYAQRKGLPKRSFKFDDKIQNLIQFNIQDEIQS</sequence>
<name>I7LUA7_TETTS</name>
<evidence type="ECO:0000256" key="3">
    <source>
        <dbReference type="ARBA" id="ARBA00022840"/>
    </source>
</evidence>
<feature type="region of interest" description="Disordered" evidence="5">
    <location>
        <begin position="999"/>
        <end position="1043"/>
    </location>
</feature>
<feature type="compositionally biased region" description="Low complexity" evidence="5">
    <location>
        <begin position="600"/>
        <end position="621"/>
    </location>
</feature>
<organism evidence="6 7">
    <name type="scientific">Tetrahymena thermophila (strain SB210)</name>
    <dbReference type="NCBI Taxonomy" id="312017"/>
    <lineage>
        <taxon>Eukaryota</taxon>
        <taxon>Sar</taxon>
        <taxon>Alveolata</taxon>
        <taxon>Ciliophora</taxon>
        <taxon>Intramacronucleata</taxon>
        <taxon>Oligohymenophorea</taxon>
        <taxon>Hymenostomatida</taxon>
        <taxon>Tetrahymenina</taxon>
        <taxon>Tetrahymenidae</taxon>
        <taxon>Tetrahymena</taxon>
    </lineage>
</organism>
<keyword evidence="3" id="KW-0067">ATP-binding</keyword>
<dbReference type="GO" id="GO:0015631">
    <property type="term" value="F:tubulin binding"/>
    <property type="evidence" value="ECO:0007669"/>
    <property type="project" value="TreeGrafter"/>
</dbReference>
<accession>I7LUA7</accession>
<evidence type="ECO:0000256" key="2">
    <source>
        <dbReference type="ARBA" id="ARBA00022741"/>
    </source>
</evidence>
<gene>
    <name evidence="6" type="ORF">TTHERM_00145320</name>
</gene>